<dbReference type="Pfam" id="PF13669">
    <property type="entry name" value="Glyoxalase_4"/>
    <property type="match status" value="1"/>
</dbReference>
<dbReference type="Proteomes" id="UP000540412">
    <property type="component" value="Unassembled WGS sequence"/>
</dbReference>
<evidence type="ECO:0000313" key="2">
    <source>
        <dbReference type="Proteomes" id="UP000540412"/>
    </source>
</evidence>
<evidence type="ECO:0000313" key="1">
    <source>
        <dbReference type="EMBL" id="MBB5912719.1"/>
    </source>
</evidence>
<accession>A0A7W9PBQ5</accession>
<proteinExistence type="predicted"/>
<sequence>MTAFYHVCFAVAELERAMADLTASAGVEWREIRRDRIGDWDFRIVFSVGGPPYFELIEAGPGSPWDASDGPHFHHLGFWSSSLTAGSDRLDRAGFPSEFSGCPYGRSFAYHRVDSIGAALELVDASRQPGFLDGIPMPAIEEG</sequence>
<dbReference type="SUPFAM" id="SSF54593">
    <property type="entry name" value="Glyoxalase/Bleomycin resistance protein/Dihydroxybiphenyl dioxygenase"/>
    <property type="match status" value="1"/>
</dbReference>
<dbReference type="InterPro" id="IPR029068">
    <property type="entry name" value="Glyas_Bleomycin-R_OHBP_Dase"/>
</dbReference>
<organism evidence="1 2">
    <name type="scientific">Nocardia transvalensis</name>
    <dbReference type="NCBI Taxonomy" id="37333"/>
    <lineage>
        <taxon>Bacteria</taxon>
        <taxon>Bacillati</taxon>
        <taxon>Actinomycetota</taxon>
        <taxon>Actinomycetes</taxon>
        <taxon>Mycobacteriales</taxon>
        <taxon>Nocardiaceae</taxon>
        <taxon>Nocardia</taxon>
    </lineage>
</organism>
<evidence type="ECO:0008006" key="3">
    <source>
        <dbReference type="Google" id="ProtNLM"/>
    </source>
</evidence>
<gene>
    <name evidence="1" type="ORF">BJY24_001586</name>
</gene>
<keyword evidence="2" id="KW-1185">Reference proteome</keyword>
<reference evidence="1 2" key="1">
    <citation type="submission" date="2020-08" db="EMBL/GenBank/DDBJ databases">
        <title>Sequencing the genomes of 1000 actinobacteria strains.</title>
        <authorList>
            <person name="Klenk H.-P."/>
        </authorList>
    </citation>
    <scope>NUCLEOTIDE SEQUENCE [LARGE SCALE GENOMIC DNA]</scope>
    <source>
        <strain evidence="1 2">DSM 43582</strain>
    </source>
</reference>
<protein>
    <recommendedName>
        <fullName evidence="3">VOC domain-containing protein</fullName>
    </recommendedName>
</protein>
<dbReference type="AlphaFoldDB" id="A0A7W9PBQ5"/>
<name>A0A7W9PBQ5_9NOCA</name>
<comment type="caution">
    <text evidence="1">The sequence shown here is derived from an EMBL/GenBank/DDBJ whole genome shotgun (WGS) entry which is preliminary data.</text>
</comment>
<dbReference type="RefSeq" id="WP_040750616.1">
    <property type="nucleotide sequence ID" value="NZ_JACHIT010000001.1"/>
</dbReference>
<dbReference type="EMBL" id="JACHIT010000001">
    <property type="protein sequence ID" value="MBB5912719.1"/>
    <property type="molecule type" value="Genomic_DNA"/>
</dbReference>
<dbReference type="Gene3D" id="3.10.180.10">
    <property type="entry name" value="2,3-Dihydroxybiphenyl 1,2-Dioxygenase, domain 1"/>
    <property type="match status" value="1"/>
</dbReference>